<dbReference type="GO" id="GO:0003824">
    <property type="term" value="F:catalytic activity"/>
    <property type="evidence" value="ECO:0007669"/>
    <property type="project" value="InterPro"/>
</dbReference>
<evidence type="ECO:0000313" key="5">
    <source>
        <dbReference type="Proteomes" id="UP000050909"/>
    </source>
</evidence>
<evidence type="ECO:0000256" key="1">
    <source>
        <dbReference type="ARBA" id="ARBA00022630"/>
    </source>
</evidence>
<dbReference type="InterPro" id="IPR004113">
    <property type="entry name" value="FAD-bd_oxidored_4_C"/>
</dbReference>
<dbReference type="SUPFAM" id="SSF55103">
    <property type="entry name" value="FAD-linked oxidases, C-terminal domain"/>
    <property type="match status" value="1"/>
</dbReference>
<dbReference type="Proteomes" id="UP000050909">
    <property type="component" value="Unassembled WGS sequence"/>
</dbReference>
<proteinExistence type="predicted"/>
<evidence type="ECO:0000259" key="3">
    <source>
        <dbReference type="Pfam" id="PF02913"/>
    </source>
</evidence>
<accession>A0A0R1GUM1</accession>
<dbReference type="GO" id="GO:0050660">
    <property type="term" value="F:flavin adenine dinucleotide binding"/>
    <property type="evidence" value="ECO:0007669"/>
    <property type="project" value="InterPro"/>
</dbReference>
<keyword evidence="1" id="KW-0285">Flavoprotein</keyword>
<dbReference type="InterPro" id="IPR051914">
    <property type="entry name" value="FAD-linked_OxidoTrans_Type4"/>
</dbReference>
<keyword evidence="2" id="KW-0274">FAD</keyword>
<comment type="caution">
    <text evidence="4">The sequence shown here is derived from an EMBL/GenBank/DDBJ whole genome shotgun (WGS) entry which is preliminary data.</text>
</comment>
<gene>
    <name evidence="4" type="ORF">FC62_GL001079</name>
</gene>
<dbReference type="InterPro" id="IPR016164">
    <property type="entry name" value="FAD-linked_Oxase-like_C"/>
</dbReference>
<dbReference type="AlphaFoldDB" id="A0A0R1GUM1"/>
<dbReference type="PANTHER" id="PTHR42934:SF2">
    <property type="entry name" value="GLYCOLATE OXIDASE SUBUNIT GLCD"/>
    <property type="match status" value="1"/>
</dbReference>
<dbReference type="PANTHER" id="PTHR42934">
    <property type="entry name" value="GLYCOLATE OXIDASE SUBUNIT GLCD"/>
    <property type="match status" value="1"/>
</dbReference>
<keyword evidence="5" id="KW-1185">Reference proteome</keyword>
<name>A0A0R1GUM1_9LACO</name>
<dbReference type="Pfam" id="PF02913">
    <property type="entry name" value="FAD-oxidase_C"/>
    <property type="match status" value="1"/>
</dbReference>
<dbReference type="PATRIC" id="fig|1423722.3.peg.1101"/>
<dbReference type="Gene3D" id="3.30.70.2740">
    <property type="match status" value="1"/>
</dbReference>
<feature type="domain" description="FAD-binding oxidoreductase/transferase type 4 C-terminal" evidence="3">
    <location>
        <begin position="5"/>
        <end position="162"/>
    </location>
</feature>
<evidence type="ECO:0000313" key="4">
    <source>
        <dbReference type="EMBL" id="KRK37749.1"/>
    </source>
</evidence>
<evidence type="ECO:0000256" key="2">
    <source>
        <dbReference type="ARBA" id="ARBA00022827"/>
    </source>
</evidence>
<sequence length="166" mass="18118">MAIAEDVLARNGAFGVATTTDSVQAAALLKIRQDMLPAVFAKGNHIMEDMAVPLSQLAVMVDYIDQVAADLDSDIYTAGHAGDGNVHPSMIWQDTVEPPEKVIEASRLMFKKTLELGGTISAEHAVGMIKNQWNNEELGFDVDQLQHQIKNLLDPLGILNPKRKIN</sequence>
<reference evidence="4 5" key="1">
    <citation type="journal article" date="2015" name="Genome Announc.">
        <title>Expanding the biotechnology potential of lactobacilli through comparative genomics of 213 strains and associated genera.</title>
        <authorList>
            <person name="Sun Z."/>
            <person name="Harris H.M."/>
            <person name="McCann A."/>
            <person name="Guo C."/>
            <person name="Argimon S."/>
            <person name="Zhang W."/>
            <person name="Yang X."/>
            <person name="Jeffery I.B."/>
            <person name="Cooney J.C."/>
            <person name="Kagawa T.F."/>
            <person name="Liu W."/>
            <person name="Song Y."/>
            <person name="Salvetti E."/>
            <person name="Wrobel A."/>
            <person name="Rasinkangas P."/>
            <person name="Parkhill J."/>
            <person name="Rea M.C."/>
            <person name="O'Sullivan O."/>
            <person name="Ritari J."/>
            <person name="Douillard F.P."/>
            <person name="Paul Ross R."/>
            <person name="Yang R."/>
            <person name="Briner A.E."/>
            <person name="Felis G.E."/>
            <person name="de Vos W.M."/>
            <person name="Barrangou R."/>
            <person name="Klaenhammer T.R."/>
            <person name="Caufield P.W."/>
            <person name="Cui Y."/>
            <person name="Zhang H."/>
            <person name="O'Toole P.W."/>
        </authorList>
    </citation>
    <scope>NUCLEOTIDE SEQUENCE [LARGE SCALE GENOMIC DNA]</scope>
    <source>
        <strain evidence="4 5">DSM 20534</strain>
    </source>
</reference>
<organism evidence="4 5">
    <name type="scientific">Amylolactobacillus amylotrophicus DSM 20534</name>
    <dbReference type="NCBI Taxonomy" id="1423722"/>
    <lineage>
        <taxon>Bacteria</taxon>
        <taxon>Bacillati</taxon>
        <taxon>Bacillota</taxon>
        <taxon>Bacilli</taxon>
        <taxon>Lactobacillales</taxon>
        <taxon>Lactobacillaceae</taxon>
        <taxon>Amylolactobacillus</taxon>
    </lineage>
</organism>
<protein>
    <submittedName>
        <fullName evidence="4">Lactate dehydrogenase (Oxidoreductase)</fullName>
    </submittedName>
</protein>
<dbReference type="EMBL" id="AZCV01000003">
    <property type="protein sequence ID" value="KRK37749.1"/>
    <property type="molecule type" value="Genomic_DNA"/>
</dbReference>